<evidence type="ECO:0000313" key="11">
    <source>
        <dbReference type="EMBL" id="KKN28005.1"/>
    </source>
</evidence>
<evidence type="ECO:0000256" key="2">
    <source>
        <dbReference type="ARBA" id="ARBA00012815"/>
    </source>
</evidence>
<dbReference type="CDD" id="cd00773">
    <property type="entry name" value="HisRS-like_core"/>
    <property type="match status" value="1"/>
</dbReference>
<evidence type="ECO:0000256" key="3">
    <source>
        <dbReference type="ARBA" id="ARBA00022598"/>
    </source>
</evidence>
<protein>
    <recommendedName>
        <fullName evidence="2">histidine--tRNA ligase</fullName>
        <ecNumber evidence="2">6.1.1.21</ecNumber>
    </recommendedName>
    <alternativeName>
        <fullName evidence="8">Histidyl-tRNA synthetase</fullName>
    </alternativeName>
</protein>
<dbReference type="InterPro" id="IPR006195">
    <property type="entry name" value="aa-tRNA-synth_II"/>
</dbReference>
<keyword evidence="4" id="KW-0547">Nucleotide-binding</keyword>
<proteinExistence type="inferred from homology"/>
<dbReference type="InterPro" id="IPR033656">
    <property type="entry name" value="HisRS_anticodon"/>
</dbReference>
<comment type="similarity">
    <text evidence="1">Belongs to the class-II aminoacyl-tRNA synthetase family.</text>
</comment>
<reference evidence="11" key="1">
    <citation type="journal article" date="2015" name="Nature">
        <title>Complex archaea that bridge the gap between prokaryotes and eukaryotes.</title>
        <authorList>
            <person name="Spang A."/>
            <person name="Saw J.H."/>
            <person name="Jorgensen S.L."/>
            <person name="Zaremba-Niedzwiedzka K."/>
            <person name="Martijn J."/>
            <person name="Lind A.E."/>
            <person name="van Eijk R."/>
            <person name="Schleper C."/>
            <person name="Guy L."/>
            <person name="Ettema T.J."/>
        </authorList>
    </citation>
    <scope>NUCLEOTIDE SEQUENCE</scope>
</reference>
<dbReference type="GO" id="GO:0005524">
    <property type="term" value="F:ATP binding"/>
    <property type="evidence" value="ECO:0007669"/>
    <property type="project" value="UniProtKB-KW"/>
</dbReference>
<evidence type="ECO:0000256" key="8">
    <source>
        <dbReference type="ARBA" id="ARBA00030619"/>
    </source>
</evidence>
<dbReference type="EMBL" id="LAZR01002598">
    <property type="protein sequence ID" value="KKN28005.1"/>
    <property type="molecule type" value="Genomic_DNA"/>
</dbReference>
<dbReference type="PIRSF" id="PIRSF001549">
    <property type="entry name" value="His-tRNA_synth"/>
    <property type="match status" value="1"/>
</dbReference>
<dbReference type="Gene3D" id="3.30.930.10">
    <property type="entry name" value="Bira Bifunctional Protein, Domain 2"/>
    <property type="match status" value="1"/>
</dbReference>
<dbReference type="GO" id="GO:0004821">
    <property type="term" value="F:histidine-tRNA ligase activity"/>
    <property type="evidence" value="ECO:0007669"/>
    <property type="project" value="UniProtKB-EC"/>
</dbReference>
<sequence length="421" mass="48144">MSDKVTRPRGTQDFLPEKAELLFFINESATKFFQNYGYRPIVTPTFEKEELFKRSIGASTDIVQKEMYEFEDKAGRKMALRPEGTAPVVRAFIENNLQALPKPVKLYYIGQMFRYERPQAGRYREFWQMGAEAIGSSDPALDAEVIELCYGYLASLGIKDLVLKINSMGCRDCRGNYIEELKKFLSRKVSEFCNTCSQRIDINPLRVFDCKQESCQEALNDSPKILDYVCDKDKAHFERVRTFLDAVEINYTLDPHLVRGFDYYTKTTFEVLLPTLGAQNALSGGGRYDYLISDYGGPQEPAIGFAFGTERIMLALESQNISVFTRPDLDTFVVWLEEEQKTQAYKTTSYLRDKHLNVLMGLDGKSMKAQLKMADKLQARTALIIGEDEVKAKLLTLKDLETGEQEKLSLEQTVDKLREKS</sequence>
<keyword evidence="7" id="KW-0030">Aminoacyl-tRNA synthetase</keyword>
<dbReference type="Pfam" id="PF03129">
    <property type="entry name" value="HGTP_anticodon"/>
    <property type="match status" value="1"/>
</dbReference>
<comment type="catalytic activity">
    <reaction evidence="9">
        <text>tRNA(His) + L-histidine + ATP = L-histidyl-tRNA(His) + AMP + diphosphate + H(+)</text>
        <dbReference type="Rhea" id="RHEA:17313"/>
        <dbReference type="Rhea" id="RHEA-COMP:9665"/>
        <dbReference type="Rhea" id="RHEA-COMP:9689"/>
        <dbReference type="ChEBI" id="CHEBI:15378"/>
        <dbReference type="ChEBI" id="CHEBI:30616"/>
        <dbReference type="ChEBI" id="CHEBI:33019"/>
        <dbReference type="ChEBI" id="CHEBI:57595"/>
        <dbReference type="ChEBI" id="CHEBI:78442"/>
        <dbReference type="ChEBI" id="CHEBI:78527"/>
        <dbReference type="ChEBI" id="CHEBI:456215"/>
        <dbReference type="EC" id="6.1.1.21"/>
    </reaction>
</comment>
<feature type="domain" description="Aminoacyl-transfer RNA synthetases class-II family profile" evidence="10">
    <location>
        <begin position="1"/>
        <end position="327"/>
    </location>
</feature>
<dbReference type="InterPro" id="IPR036621">
    <property type="entry name" value="Anticodon-bd_dom_sf"/>
</dbReference>
<dbReference type="PROSITE" id="PS50862">
    <property type="entry name" value="AA_TRNA_LIGASE_II"/>
    <property type="match status" value="1"/>
</dbReference>
<dbReference type="SUPFAM" id="SSF55681">
    <property type="entry name" value="Class II aaRS and biotin synthetases"/>
    <property type="match status" value="1"/>
</dbReference>
<name>A0A0F9P7Z1_9ZZZZ</name>
<keyword evidence="3" id="KW-0436">Ligase</keyword>
<evidence type="ECO:0000256" key="7">
    <source>
        <dbReference type="ARBA" id="ARBA00023146"/>
    </source>
</evidence>
<accession>A0A0F9P7Z1</accession>
<dbReference type="GO" id="GO:0005737">
    <property type="term" value="C:cytoplasm"/>
    <property type="evidence" value="ECO:0007669"/>
    <property type="project" value="InterPro"/>
</dbReference>
<dbReference type="HAMAP" id="MF_00127">
    <property type="entry name" value="His_tRNA_synth"/>
    <property type="match status" value="1"/>
</dbReference>
<comment type="caution">
    <text evidence="11">The sequence shown here is derived from an EMBL/GenBank/DDBJ whole genome shotgun (WGS) entry which is preliminary data.</text>
</comment>
<keyword evidence="6" id="KW-0648">Protein biosynthesis</keyword>
<dbReference type="InterPro" id="IPR045864">
    <property type="entry name" value="aa-tRNA-synth_II/BPL/LPL"/>
</dbReference>
<evidence type="ECO:0000256" key="9">
    <source>
        <dbReference type="ARBA" id="ARBA00047639"/>
    </source>
</evidence>
<dbReference type="NCBIfam" id="TIGR00442">
    <property type="entry name" value="hisS"/>
    <property type="match status" value="1"/>
</dbReference>
<evidence type="ECO:0000256" key="5">
    <source>
        <dbReference type="ARBA" id="ARBA00022840"/>
    </source>
</evidence>
<dbReference type="PANTHER" id="PTHR43707:SF1">
    <property type="entry name" value="HISTIDINE--TRNA LIGASE, MITOCHONDRIAL-RELATED"/>
    <property type="match status" value="1"/>
</dbReference>
<dbReference type="EC" id="6.1.1.21" evidence="2"/>
<dbReference type="CDD" id="cd00859">
    <property type="entry name" value="HisRS_anticodon"/>
    <property type="match status" value="1"/>
</dbReference>
<dbReference type="SUPFAM" id="SSF52954">
    <property type="entry name" value="Class II aaRS ABD-related"/>
    <property type="match status" value="1"/>
</dbReference>
<gene>
    <name evidence="11" type="ORF">LCGC14_0858850</name>
</gene>
<evidence type="ECO:0000256" key="1">
    <source>
        <dbReference type="ARBA" id="ARBA00008226"/>
    </source>
</evidence>
<keyword evidence="5" id="KW-0067">ATP-binding</keyword>
<evidence type="ECO:0000256" key="4">
    <source>
        <dbReference type="ARBA" id="ARBA00022741"/>
    </source>
</evidence>
<dbReference type="GO" id="GO:0006427">
    <property type="term" value="P:histidyl-tRNA aminoacylation"/>
    <property type="evidence" value="ECO:0007669"/>
    <property type="project" value="InterPro"/>
</dbReference>
<dbReference type="Gene3D" id="3.40.50.800">
    <property type="entry name" value="Anticodon-binding domain"/>
    <property type="match status" value="1"/>
</dbReference>
<dbReference type="InterPro" id="IPR041715">
    <property type="entry name" value="HisRS-like_core"/>
</dbReference>
<organism evidence="11">
    <name type="scientific">marine sediment metagenome</name>
    <dbReference type="NCBI Taxonomy" id="412755"/>
    <lineage>
        <taxon>unclassified sequences</taxon>
        <taxon>metagenomes</taxon>
        <taxon>ecological metagenomes</taxon>
    </lineage>
</organism>
<dbReference type="InterPro" id="IPR015807">
    <property type="entry name" value="His-tRNA-ligase"/>
</dbReference>
<evidence type="ECO:0000256" key="6">
    <source>
        <dbReference type="ARBA" id="ARBA00022917"/>
    </source>
</evidence>
<dbReference type="Pfam" id="PF13393">
    <property type="entry name" value="tRNA-synt_His"/>
    <property type="match status" value="1"/>
</dbReference>
<dbReference type="InterPro" id="IPR004154">
    <property type="entry name" value="Anticodon-bd"/>
</dbReference>
<dbReference type="AlphaFoldDB" id="A0A0F9P7Z1"/>
<dbReference type="PANTHER" id="PTHR43707">
    <property type="entry name" value="HISTIDYL-TRNA SYNTHETASE"/>
    <property type="match status" value="1"/>
</dbReference>
<evidence type="ECO:0000259" key="10">
    <source>
        <dbReference type="PROSITE" id="PS50862"/>
    </source>
</evidence>
<dbReference type="InterPro" id="IPR004516">
    <property type="entry name" value="HisRS/HisZ"/>
</dbReference>